<reference evidence="2" key="2">
    <citation type="submission" date="2023-05" db="EMBL/GenBank/DDBJ databases">
        <authorList>
            <consortium name="Lawrence Berkeley National Laboratory"/>
            <person name="Steindorff A."/>
            <person name="Hensen N."/>
            <person name="Bonometti L."/>
            <person name="Westerberg I."/>
            <person name="Brannstrom I.O."/>
            <person name="Guillou S."/>
            <person name="Cros-Aarteil S."/>
            <person name="Calhoun S."/>
            <person name="Haridas S."/>
            <person name="Kuo A."/>
            <person name="Mondo S."/>
            <person name="Pangilinan J."/>
            <person name="Riley R."/>
            <person name="Labutti K."/>
            <person name="Andreopoulos B."/>
            <person name="Lipzen A."/>
            <person name="Chen C."/>
            <person name="Yanf M."/>
            <person name="Daum C."/>
            <person name="Ng V."/>
            <person name="Clum A."/>
            <person name="Ohm R."/>
            <person name="Martin F."/>
            <person name="Silar P."/>
            <person name="Natvig D."/>
            <person name="Lalanne C."/>
            <person name="Gautier V."/>
            <person name="Ament-Velasquez S.L."/>
            <person name="Kruys A."/>
            <person name="Hutchinson M.I."/>
            <person name="Powell A.J."/>
            <person name="Barry K."/>
            <person name="Miller A.N."/>
            <person name="Grigoriev I.V."/>
            <person name="Debuchy R."/>
            <person name="Gladieux P."/>
            <person name="Thoren M.H."/>
            <person name="Johannesson H."/>
        </authorList>
    </citation>
    <scope>NUCLEOTIDE SEQUENCE</scope>
    <source>
        <strain evidence="2">CBS 731.68</strain>
    </source>
</reference>
<dbReference type="EMBL" id="MU853232">
    <property type="protein sequence ID" value="KAK4121930.1"/>
    <property type="molecule type" value="Genomic_DNA"/>
</dbReference>
<reference evidence="2" key="1">
    <citation type="journal article" date="2023" name="Mol. Phylogenet. Evol.">
        <title>Genome-scale phylogeny and comparative genomics of the fungal order Sordariales.</title>
        <authorList>
            <person name="Hensen N."/>
            <person name="Bonometti L."/>
            <person name="Westerberg I."/>
            <person name="Brannstrom I.O."/>
            <person name="Guillou S."/>
            <person name="Cros-Aarteil S."/>
            <person name="Calhoun S."/>
            <person name="Haridas S."/>
            <person name="Kuo A."/>
            <person name="Mondo S."/>
            <person name="Pangilinan J."/>
            <person name="Riley R."/>
            <person name="LaButti K."/>
            <person name="Andreopoulos B."/>
            <person name="Lipzen A."/>
            <person name="Chen C."/>
            <person name="Yan M."/>
            <person name="Daum C."/>
            <person name="Ng V."/>
            <person name="Clum A."/>
            <person name="Steindorff A."/>
            <person name="Ohm R.A."/>
            <person name="Martin F."/>
            <person name="Silar P."/>
            <person name="Natvig D.O."/>
            <person name="Lalanne C."/>
            <person name="Gautier V."/>
            <person name="Ament-Velasquez S.L."/>
            <person name="Kruys A."/>
            <person name="Hutchinson M.I."/>
            <person name="Powell A.J."/>
            <person name="Barry K."/>
            <person name="Miller A.N."/>
            <person name="Grigoriev I.V."/>
            <person name="Debuchy R."/>
            <person name="Gladieux P."/>
            <person name="Hiltunen Thoren M."/>
            <person name="Johannesson H."/>
        </authorList>
    </citation>
    <scope>NUCLEOTIDE SEQUENCE</scope>
    <source>
        <strain evidence="2">CBS 731.68</strain>
    </source>
</reference>
<dbReference type="RefSeq" id="XP_062645701.1">
    <property type="nucleotide sequence ID" value="XM_062789228.1"/>
</dbReference>
<evidence type="ECO:0000313" key="3">
    <source>
        <dbReference type="Proteomes" id="UP001302602"/>
    </source>
</evidence>
<gene>
    <name evidence="2" type="ORF">N657DRAFT_577098</name>
</gene>
<protein>
    <submittedName>
        <fullName evidence="2">Uncharacterized protein</fullName>
    </submittedName>
</protein>
<accession>A0AAN6TXB0</accession>
<evidence type="ECO:0000256" key="1">
    <source>
        <dbReference type="SAM" id="MobiDB-lite"/>
    </source>
</evidence>
<dbReference type="AlphaFoldDB" id="A0AAN6TXB0"/>
<name>A0AAN6TXB0_9PEZI</name>
<proteinExistence type="predicted"/>
<dbReference type="Proteomes" id="UP001302602">
    <property type="component" value="Unassembled WGS sequence"/>
</dbReference>
<feature type="region of interest" description="Disordered" evidence="1">
    <location>
        <begin position="1"/>
        <end position="37"/>
    </location>
</feature>
<evidence type="ECO:0000313" key="2">
    <source>
        <dbReference type="EMBL" id="KAK4121930.1"/>
    </source>
</evidence>
<feature type="region of interest" description="Disordered" evidence="1">
    <location>
        <begin position="231"/>
        <end position="270"/>
    </location>
</feature>
<keyword evidence="3" id="KW-1185">Reference proteome</keyword>
<feature type="compositionally biased region" description="Low complexity" evidence="1">
    <location>
        <begin position="256"/>
        <end position="266"/>
    </location>
</feature>
<feature type="compositionally biased region" description="Polar residues" evidence="1">
    <location>
        <begin position="1"/>
        <end position="12"/>
    </location>
</feature>
<sequence length="296" mass="33354">MATLNTKLSTPESRTKKQGEDSSPLKGPGEGPGSQLRAACKGLLPRDLGNANRPYFRLPNHIRFKIMEHTLASQNPHHKPIRMNHPRFLCEAWPVNRPPGAKIWSEDYFDSLQSVLSSLRNYTSVCPAMRADVLATLFLTRRFHVVYSPYVTRELEMAATYYMDRYGPLMASITLEVDFTKLGGGSEPEAVNSKLDSSFQRVKQLVERFVWSQLTHRRTAIRDLRVLVRRYHGHRPQPPTSPKTTKHRVTEKKTGKPPTTTTTLTEPFPPMPSTADALVSNTLAPLKSLGPLVQTL</sequence>
<feature type="non-terminal residue" evidence="2">
    <location>
        <position position="296"/>
    </location>
</feature>
<organism evidence="2 3">
    <name type="scientific">Parathielavia appendiculata</name>
    <dbReference type="NCBI Taxonomy" id="2587402"/>
    <lineage>
        <taxon>Eukaryota</taxon>
        <taxon>Fungi</taxon>
        <taxon>Dikarya</taxon>
        <taxon>Ascomycota</taxon>
        <taxon>Pezizomycotina</taxon>
        <taxon>Sordariomycetes</taxon>
        <taxon>Sordariomycetidae</taxon>
        <taxon>Sordariales</taxon>
        <taxon>Chaetomiaceae</taxon>
        <taxon>Parathielavia</taxon>
    </lineage>
</organism>
<dbReference type="GeneID" id="87825998"/>
<comment type="caution">
    <text evidence="2">The sequence shown here is derived from an EMBL/GenBank/DDBJ whole genome shotgun (WGS) entry which is preliminary data.</text>
</comment>